<dbReference type="OrthoDB" id="9792734at2"/>
<organism evidence="1 2">
    <name type="scientific">Nitrospira lenta</name>
    <dbReference type="NCBI Taxonomy" id="1436998"/>
    <lineage>
        <taxon>Bacteria</taxon>
        <taxon>Pseudomonadati</taxon>
        <taxon>Nitrospirota</taxon>
        <taxon>Nitrospiria</taxon>
        <taxon>Nitrospirales</taxon>
        <taxon>Nitrospiraceae</taxon>
        <taxon>Nitrospira</taxon>
    </lineage>
</organism>
<dbReference type="AlphaFoldDB" id="A0A330L6K7"/>
<dbReference type="InterPro" id="IPR025578">
    <property type="entry name" value="DUF4359"/>
</dbReference>
<gene>
    <name evidence="1" type="ORF">NITLEN_30248</name>
</gene>
<name>A0A330L6K7_9BACT</name>
<dbReference type="EMBL" id="OUNR01000016">
    <property type="protein sequence ID" value="SPP65334.1"/>
    <property type="molecule type" value="Genomic_DNA"/>
</dbReference>
<accession>A0A330L6K7</accession>
<dbReference type="Pfam" id="PF14271">
    <property type="entry name" value="DUF4359"/>
    <property type="match status" value="1"/>
</dbReference>
<evidence type="ECO:0008006" key="3">
    <source>
        <dbReference type="Google" id="ProtNLM"/>
    </source>
</evidence>
<dbReference type="Proteomes" id="UP000248168">
    <property type="component" value="Unassembled WGS sequence"/>
</dbReference>
<sequence length="127" mass="14071">MGDDMSLLRLASIVLVLGVAVGLALSNPTMDDYLQFVESELGKAIDRMDRSAPSREQQFIRQIFQSQSKKILQEVVRPHTMRQNWGLASRYVTQAVSTKIVVIGVAGHFIPIEGVEEATIKIGQLAF</sequence>
<protein>
    <recommendedName>
        <fullName evidence="3">DUF4359 domain-containing protein</fullName>
    </recommendedName>
</protein>
<evidence type="ECO:0000313" key="2">
    <source>
        <dbReference type="Proteomes" id="UP000248168"/>
    </source>
</evidence>
<proteinExistence type="predicted"/>
<evidence type="ECO:0000313" key="1">
    <source>
        <dbReference type="EMBL" id="SPP65334.1"/>
    </source>
</evidence>
<reference evidence="2" key="1">
    <citation type="submission" date="2018-04" db="EMBL/GenBank/DDBJ databases">
        <authorList>
            <person name="Lucker S."/>
            <person name="Sakoula D."/>
        </authorList>
    </citation>
    <scope>NUCLEOTIDE SEQUENCE [LARGE SCALE GENOMIC DNA]</scope>
</reference>
<dbReference type="InParanoid" id="A0A330L6K7"/>
<keyword evidence="2" id="KW-1185">Reference proteome</keyword>